<proteinExistence type="inferred from homology"/>
<comment type="similarity">
    <text evidence="2">Belongs to the CRISPR system Cmr5 family.</text>
</comment>
<evidence type="ECO:0000256" key="2">
    <source>
        <dbReference type="ARBA" id="ARBA00006161"/>
    </source>
</evidence>
<dbReference type="Proteomes" id="UP000289166">
    <property type="component" value="Unassembled WGS sequence"/>
</dbReference>
<evidence type="ECO:0000313" key="6">
    <source>
        <dbReference type="EMBL" id="RXE57797.1"/>
    </source>
</evidence>
<reference evidence="7" key="1">
    <citation type="submission" date="2018-11" db="EMBL/GenBank/DDBJ databases">
        <title>Genome sequencing of a novel mesophilic and cellulolytic organism within the genus Hungateiclostridium.</title>
        <authorList>
            <person name="Rettenmaier R."/>
            <person name="Liebl W."/>
            <person name="Zverlov V."/>
        </authorList>
    </citation>
    <scope>NUCLEOTIDE SEQUENCE [LARGE SCALE GENOMIC DNA]</scope>
    <source>
        <strain evidence="7">N2K1</strain>
    </source>
</reference>
<sequence length="129" mass="14974">MSRRRVEEMMDRAVDIISEKFSEQGKIPKEMEGYIASFGMSIRQSGLLTATAFYENKNSEKKKNRSNLMLAILDLIKDGQENEEDSLFEYVRKNKDKDLLLKEKIMDAATALKMAMRVFEFNEESMGEE</sequence>
<keyword evidence="4" id="KW-0051">Antiviral defense</keyword>
<evidence type="ECO:0000313" key="7">
    <source>
        <dbReference type="Proteomes" id="UP000289166"/>
    </source>
</evidence>
<comment type="subcellular location">
    <subcellularLocation>
        <location evidence="1">Cytoplasm</location>
    </subcellularLocation>
</comment>
<dbReference type="OrthoDB" id="2221520at2"/>
<gene>
    <name evidence="6" type="ORF">EFD62_15720</name>
</gene>
<dbReference type="Pfam" id="PF09701">
    <property type="entry name" value="Cas_Cmr5"/>
    <property type="match status" value="1"/>
</dbReference>
<dbReference type="Gene3D" id="1.10.520.30">
    <property type="entry name" value="AF1862-like domain"/>
    <property type="match status" value="1"/>
</dbReference>
<dbReference type="InterPro" id="IPR010160">
    <property type="entry name" value="CRISPR-assoc_prot_Cmr5"/>
</dbReference>
<dbReference type="SUPFAM" id="SSF158568">
    <property type="entry name" value="AF1862-like"/>
    <property type="match status" value="1"/>
</dbReference>
<comment type="caution">
    <text evidence="6">The sequence shown here is derived from an EMBL/GenBank/DDBJ whole genome shotgun (WGS) entry which is preliminary data.</text>
</comment>
<keyword evidence="7" id="KW-1185">Reference proteome</keyword>
<evidence type="ECO:0000256" key="4">
    <source>
        <dbReference type="ARBA" id="ARBA00023118"/>
    </source>
</evidence>
<dbReference type="GO" id="GO:0051607">
    <property type="term" value="P:defense response to virus"/>
    <property type="evidence" value="ECO:0007669"/>
    <property type="project" value="UniProtKB-KW"/>
</dbReference>
<dbReference type="AlphaFoldDB" id="A0A4Q0I288"/>
<accession>A0A4Q0I288</accession>
<evidence type="ECO:0000256" key="5">
    <source>
        <dbReference type="ARBA" id="ARBA00030001"/>
    </source>
</evidence>
<dbReference type="EMBL" id="RLII01000035">
    <property type="protein sequence ID" value="RXE57797.1"/>
    <property type="molecule type" value="Genomic_DNA"/>
</dbReference>
<keyword evidence="3" id="KW-0963">Cytoplasm</keyword>
<protein>
    <recommendedName>
        <fullName evidence="5">CRISPR type III-B/RAMP module-associated protein Cmr5</fullName>
    </recommendedName>
</protein>
<organism evidence="6 7">
    <name type="scientific">Acetivibrio mesophilus</name>
    <dbReference type="NCBI Taxonomy" id="2487273"/>
    <lineage>
        <taxon>Bacteria</taxon>
        <taxon>Bacillati</taxon>
        <taxon>Bacillota</taxon>
        <taxon>Clostridia</taxon>
        <taxon>Eubacteriales</taxon>
        <taxon>Oscillospiraceae</taxon>
        <taxon>Acetivibrio</taxon>
    </lineage>
</organism>
<evidence type="ECO:0000256" key="1">
    <source>
        <dbReference type="ARBA" id="ARBA00004496"/>
    </source>
</evidence>
<evidence type="ECO:0000256" key="3">
    <source>
        <dbReference type="ARBA" id="ARBA00022490"/>
    </source>
</evidence>
<dbReference type="InterPro" id="IPR023101">
    <property type="entry name" value="AF1862-like_dom_sf"/>
</dbReference>
<name>A0A4Q0I288_9FIRM</name>
<dbReference type="GO" id="GO:0005737">
    <property type="term" value="C:cytoplasm"/>
    <property type="evidence" value="ECO:0007669"/>
    <property type="project" value="UniProtKB-SubCell"/>
</dbReference>